<evidence type="ECO:0000259" key="1">
    <source>
        <dbReference type="Pfam" id="PF01939"/>
    </source>
</evidence>
<dbReference type="InterPro" id="IPR011856">
    <property type="entry name" value="tRNA_endonuc-like_dom_sf"/>
</dbReference>
<sequence>MSQVEAQIRDFLASDLTFLSKDFILIKKEFPLKNSFGTKGFIDILAEDSYQHFVIIEIKRSNQTAREAIHEILKYAGLLKQQLKVKETEIRICIVSTDWDELIVTFSELHKIIPYHLEGFKIQIDSTNKPIKKEFVKPLEEVLPRNISHNHMIFLYENNDCIHQELEQLRETIKRIGIEDFVLLEMSYLGDKKNIIYPHGIYFAFQRYEKIKLKSILLSLEQEDDIEEAEEFLEDESELLHLLEQAILSHIRPNNYDTLEASYPDQFLSLIEAKEWKISSIAREGIFFDDPRLARDSILLSEIKGTKGKGFTQYHNYSNSKFKLRLSEIEENSYQYLYGCELDNTWLNHLKFIFSELKMKMSGKEYELFIDIYNSGEGLLKTLYYMYNYRKFDASNPLLFMPNYILQIHFDDPDNTSEVYVGKIKWNGTRKNVQQLLEESQIDDLFLYFTTFQTGLSPFAGLTEFLIMNSMGFEYSSDVYFLTAGEIIDRRSIEEIEDGLVAYVKSDDRVGLEKFINLCPEFMCELNYLFCLYLD</sequence>
<dbReference type="InterPro" id="IPR048301">
    <property type="entry name" value="NucS_C"/>
</dbReference>
<evidence type="ECO:0000313" key="3">
    <source>
        <dbReference type="Proteomes" id="UP000196521"/>
    </source>
</evidence>
<keyword evidence="3" id="KW-1185">Reference proteome</keyword>
<evidence type="ECO:0000313" key="2">
    <source>
        <dbReference type="EMBL" id="CAC5339795.1"/>
    </source>
</evidence>
<dbReference type="Gene3D" id="3.40.1350.10">
    <property type="match status" value="1"/>
</dbReference>
<protein>
    <recommendedName>
        <fullName evidence="1">Endonuclease NucS C-terminal domain-containing protein</fullName>
    </recommendedName>
</protein>
<dbReference type="RefSeq" id="WP_052338795.1">
    <property type="nucleotide sequence ID" value="NZ_CZCZ02000002.1"/>
</dbReference>
<gene>
    <name evidence="2" type="ORF">PLAN_MP30071</name>
</gene>
<proteinExistence type="predicted"/>
<dbReference type="AlphaFoldDB" id="A0A6J7ZEN3"/>
<dbReference type="Proteomes" id="UP000196521">
    <property type="component" value="Unassembled WGS sequence"/>
</dbReference>
<dbReference type="GO" id="GO:0004519">
    <property type="term" value="F:endonuclease activity"/>
    <property type="evidence" value="ECO:0007669"/>
    <property type="project" value="InterPro"/>
</dbReference>
<comment type="caution">
    <text evidence="2">The sequence shown here is derived from an EMBL/GenBank/DDBJ whole genome shotgun (WGS) entry which is preliminary data.</text>
</comment>
<feature type="domain" description="Endonuclease NucS C-terminal" evidence="1">
    <location>
        <begin position="4"/>
        <end position="83"/>
    </location>
</feature>
<dbReference type="GO" id="GO:0003676">
    <property type="term" value="F:nucleic acid binding"/>
    <property type="evidence" value="ECO:0007669"/>
    <property type="project" value="InterPro"/>
</dbReference>
<dbReference type="EMBL" id="CZCZ02000002">
    <property type="protein sequence ID" value="CAC5339795.1"/>
    <property type="molecule type" value="Genomic_DNA"/>
</dbReference>
<organism evidence="2 3">
    <name type="scientific">Planktothrix rubescens CCAP 1459/22</name>
    <dbReference type="NCBI Taxonomy" id="329571"/>
    <lineage>
        <taxon>Bacteria</taxon>
        <taxon>Bacillati</taxon>
        <taxon>Cyanobacteriota</taxon>
        <taxon>Cyanophyceae</taxon>
        <taxon>Oscillatoriophycideae</taxon>
        <taxon>Oscillatoriales</taxon>
        <taxon>Microcoleaceae</taxon>
        <taxon>Planktothrix</taxon>
    </lineage>
</organism>
<dbReference type="Pfam" id="PF01939">
    <property type="entry name" value="NucS_C"/>
    <property type="match status" value="1"/>
</dbReference>
<reference evidence="2" key="1">
    <citation type="submission" date="2020-05" db="EMBL/GenBank/DDBJ databases">
        <authorList>
            <consortium name="Genoscope - CEA"/>
            <person name="William W."/>
        </authorList>
    </citation>
    <scope>NUCLEOTIDE SEQUENCE [LARGE SCALE GENOMIC DNA]</scope>
    <source>
        <strain evidence="2">PCC 7821</strain>
    </source>
</reference>
<name>A0A6J7ZEN3_PLARU</name>
<accession>A0A6J7ZEN3</accession>